<accession>A0A3S4HUG8</accession>
<sequence>MRPASVVGQSATKQVTAAEQRSQQYIEQSEPVPQLTIWGDFFHGSADDELPYLSLVSPESAF</sequence>
<dbReference type="EMBL" id="LR134190">
    <property type="protein sequence ID" value="VEB57022.1"/>
    <property type="molecule type" value="Genomic_DNA"/>
</dbReference>
<dbReference type="AlphaFoldDB" id="A0A3S4HUG8"/>
<gene>
    <name evidence="1" type="ORF">NCTC6754_04676</name>
</gene>
<dbReference type="Proteomes" id="UP000269208">
    <property type="component" value="Chromosome"/>
</dbReference>
<proteinExistence type="predicted"/>
<organism evidence="1 2">
    <name type="scientific">Salmonella enterica I</name>
    <dbReference type="NCBI Taxonomy" id="59201"/>
    <lineage>
        <taxon>Bacteria</taxon>
        <taxon>Pseudomonadati</taxon>
        <taxon>Pseudomonadota</taxon>
        <taxon>Gammaproteobacteria</taxon>
        <taxon>Enterobacterales</taxon>
        <taxon>Enterobacteriaceae</taxon>
        <taxon>Salmonella</taxon>
    </lineage>
</organism>
<evidence type="ECO:0000313" key="2">
    <source>
        <dbReference type="Proteomes" id="UP000269208"/>
    </source>
</evidence>
<evidence type="ECO:0000313" key="1">
    <source>
        <dbReference type="EMBL" id="VEB57022.1"/>
    </source>
</evidence>
<name>A0A3S4HUG8_SALET</name>
<reference evidence="1 2" key="1">
    <citation type="submission" date="2018-12" db="EMBL/GenBank/DDBJ databases">
        <authorList>
            <consortium name="Pathogen Informatics"/>
        </authorList>
    </citation>
    <scope>NUCLEOTIDE SEQUENCE [LARGE SCALE GENOMIC DNA]</scope>
    <source>
        <strain evidence="1 2">NCTC6754</strain>
    </source>
</reference>
<protein>
    <submittedName>
        <fullName evidence="1">Uncharacterized protein</fullName>
    </submittedName>
</protein>